<evidence type="ECO:0000256" key="1">
    <source>
        <dbReference type="SAM" id="MobiDB-lite"/>
    </source>
</evidence>
<dbReference type="EMBL" id="JAINUF010000004">
    <property type="protein sequence ID" value="KAJ8363893.1"/>
    <property type="molecule type" value="Genomic_DNA"/>
</dbReference>
<evidence type="ECO:0000313" key="3">
    <source>
        <dbReference type="Proteomes" id="UP001152622"/>
    </source>
</evidence>
<comment type="caution">
    <text evidence="2">The sequence shown here is derived from an EMBL/GenBank/DDBJ whole genome shotgun (WGS) entry which is preliminary data.</text>
</comment>
<proteinExistence type="predicted"/>
<organism evidence="2 3">
    <name type="scientific">Synaphobranchus kaupii</name>
    <name type="common">Kaup's arrowtooth eel</name>
    <dbReference type="NCBI Taxonomy" id="118154"/>
    <lineage>
        <taxon>Eukaryota</taxon>
        <taxon>Metazoa</taxon>
        <taxon>Chordata</taxon>
        <taxon>Craniata</taxon>
        <taxon>Vertebrata</taxon>
        <taxon>Euteleostomi</taxon>
        <taxon>Actinopterygii</taxon>
        <taxon>Neopterygii</taxon>
        <taxon>Teleostei</taxon>
        <taxon>Anguilliformes</taxon>
        <taxon>Synaphobranchidae</taxon>
        <taxon>Synaphobranchus</taxon>
    </lineage>
</organism>
<dbReference type="Proteomes" id="UP001152622">
    <property type="component" value="Chromosome 4"/>
</dbReference>
<accession>A0A9Q1FQN9</accession>
<gene>
    <name evidence="2" type="ORF">SKAU_G00127240</name>
</gene>
<dbReference type="AlphaFoldDB" id="A0A9Q1FQN9"/>
<keyword evidence="3" id="KW-1185">Reference proteome</keyword>
<feature type="region of interest" description="Disordered" evidence="1">
    <location>
        <begin position="15"/>
        <end position="39"/>
    </location>
</feature>
<sequence length="166" mass="17824">MEAVVHAGLPLGPRDAGISPAFQRGSAPTQRSRGVTPPPAVTGVAASVTRITLMTRAAVPTTPSTCLLPFELESHRPLVFVSVHVHIKSLTGRVQDFIFLAWNEKDKIIQEVHVAFAFPEHSPRVPQEPSRRGCFRGALRVIPAWRAVGGPAGELTARLLGPGSRC</sequence>
<name>A0A9Q1FQN9_SYNKA</name>
<reference evidence="2" key="1">
    <citation type="journal article" date="2023" name="Science">
        <title>Genome structures resolve the early diversification of teleost fishes.</title>
        <authorList>
            <person name="Parey E."/>
            <person name="Louis A."/>
            <person name="Montfort J."/>
            <person name="Bouchez O."/>
            <person name="Roques C."/>
            <person name="Iampietro C."/>
            <person name="Lluch J."/>
            <person name="Castinel A."/>
            <person name="Donnadieu C."/>
            <person name="Desvignes T."/>
            <person name="Floi Bucao C."/>
            <person name="Jouanno E."/>
            <person name="Wen M."/>
            <person name="Mejri S."/>
            <person name="Dirks R."/>
            <person name="Jansen H."/>
            <person name="Henkel C."/>
            <person name="Chen W.J."/>
            <person name="Zahm M."/>
            <person name="Cabau C."/>
            <person name="Klopp C."/>
            <person name="Thompson A.W."/>
            <person name="Robinson-Rechavi M."/>
            <person name="Braasch I."/>
            <person name="Lecointre G."/>
            <person name="Bobe J."/>
            <person name="Postlethwait J.H."/>
            <person name="Berthelot C."/>
            <person name="Roest Crollius H."/>
            <person name="Guiguen Y."/>
        </authorList>
    </citation>
    <scope>NUCLEOTIDE SEQUENCE</scope>
    <source>
        <strain evidence="2">WJC10195</strain>
    </source>
</reference>
<protein>
    <submittedName>
        <fullName evidence="2">Uncharacterized protein</fullName>
    </submittedName>
</protein>
<evidence type="ECO:0000313" key="2">
    <source>
        <dbReference type="EMBL" id="KAJ8363893.1"/>
    </source>
</evidence>